<dbReference type="EMBL" id="JARKIE010000091">
    <property type="protein sequence ID" value="KAJ7687014.1"/>
    <property type="molecule type" value="Genomic_DNA"/>
</dbReference>
<reference evidence="1" key="1">
    <citation type="submission" date="2023-03" db="EMBL/GenBank/DDBJ databases">
        <title>Massive genome expansion in bonnet fungi (Mycena s.s.) driven by repeated elements and novel gene families across ecological guilds.</title>
        <authorList>
            <consortium name="Lawrence Berkeley National Laboratory"/>
            <person name="Harder C.B."/>
            <person name="Miyauchi S."/>
            <person name="Viragh M."/>
            <person name="Kuo A."/>
            <person name="Thoen E."/>
            <person name="Andreopoulos B."/>
            <person name="Lu D."/>
            <person name="Skrede I."/>
            <person name="Drula E."/>
            <person name="Henrissat B."/>
            <person name="Morin E."/>
            <person name="Kohler A."/>
            <person name="Barry K."/>
            <person name="LaButti K."/>
            <person name="Morin E."/>
            <person name="Salamov A."/>
            <person name="Lipzen A."/>
            <person name="Mereny Z."/>
            <person name="Hegedus B."/>
            <person name="Baldrian P."/>
            <person name="Stursova M."/>
            <person name="Weitz H."/>
            <person name="Taylor A."/>
            <person name="Grigoriev I.V."/>
            <person name="Nagy L.G."/>
            <person name="Martin F."/>
            <person name="Kauserud H."/>
        </authorList>
    </citation>
    <scope>NUCLEOTIDE SEQUENCE</scope>
    <source>
        <strain evidence="1">CBHHK067</strain>
    </source>
</reference>
<comment type="caution">
    <text evidence="1">The sequence shown here is derived from an EMBL/GenBank/DDBJ whole genome shotgun (WGS) entry which is preliminary data.</text>
</comment>
<evidence type="ECO:0000313" key="2">
    <source>
        <dbReference type="Proteomes" id="UP001221757"/>
    </source>
</evidence>
<dbReference type="Proteomes" id="UP001221757">
    <property type="component" value="Unassembled WGS sequence"/>
</dbReference>
<sequence length="309" mass="32858">MALLRCRPRCVLLALYTRTRFYIKGIAHQTQGLIVCGPDIPKPAGREPSTFIDNLRCAACMRALPPADAGLRHFPVPKPAARAIRVLCVPALSLPPSSSVSLLRSAPYPISLFFHFLPHRARVSPVYCSPYTHPSSPSAHALVRAERYTPSGPRGGCNFGVNAPLRASASDMHPPSPCCIPFLTRPSDEALVRVQPVLRRATLAALPPPSSFAPSLSSRAIPRLTPRMAQALARSCAQADLRRATLAGRASLSDTGTPAVRSACKACDFSGNATLLAATTDRDQHAHACVRPRRLRVPGSGSGAGTGAE</sequence>
<dbReference type="AlphaFoldDB" id="A0AAD7DAP2"/>
<organism evidence="1 2">
    <name type="scientific">Mycena rosella</name>
    <name type="common">Pink bonnet</name>
    <name type="synonym">Agaricus rosellus</name>
    <dbReference type="NCBI Taxonomy" id="1033263"/>
    <lineage>
        <taxon>Eukaryota</taxon>
        <taxon>Fungi</taxon>
        <taxon>Dikarya</taxon>
        <taxon>Basidiomycota</taxon>
        <taxon>Agaricomycotina</taxon>
        <taxon>Agaricomycetes</taxon>
        <taxon>Agaricomycetidae</taxon>
        <taxon>Agaricales</taxon>
        <taxon>Marasmiineae</taxon>
        <taxon>Mycenaceae</taxon>
        <taxon>Mycena</taxon>
    </lineage>
</organism>
<gene>
    <name evidence="1" type="ORF">B0H17DRAFT_1332560</name>
</gene>
<keyword evidence="2" id="KW-1185">Reference proteome</keyword>
<accession>A0AAD7DAP2</accession>
<evidence type="ECO:0000313" key="1">
    <source>
        <dbReference type="EMBL" id="KAJ7687014.1"/>
    </source>
</evidence>
<proteinExistence type="predicted"/>
<name>A0AAD7DAP2_MYCRO</name>
<protein>
    <submittedName>
        <fullName evidence="1">Uncharacterized protein</fullName>
    </submittedName>
</protein>